<protein>
    <submittedName>
        <fullName evidence="2">Uncharacterized protein</fullName>
    </submittedName>
</protein>
<keyword evidence="3" id="KW-1185">Reference proteome</keyword>
<comment type="similarity">
    <text evidence="1">Belongs to the ARG7 family.</text>
</comment>
<dbReference type="AlphaFoldDB" id="A0AAN9SRX3"/>
<dbReference type="GO" id="GO:0009733">
    <property type="term" value="P:response to auxin"/>
    <property type="evidence" value="ECO:0007669"/>
    <property type="project" value="InterPro"/>
</dbReference>
<organism evidence="2 3">
    <name type="scientific">Psophocarpus tetragonolobus</name>
    <name type="common">Winged bean</name>
    <name type="synonym">Dolichos tetragonolobus</name>
    <dbReference type="NCBI Taxonomy" id="3891"/>
    <lineage>
        <taxon>Eukaryota</taxon>
        <taxon>Viridiplantae</taxon>
        <taxon>Streptophyta</taxon>
        <taxon>Embryophyta</taxon>
        <taxon>Tracheophyta</taxon>
        <taxon>Spermatophyta</taxon>
        <taxon>Magnoliopsida</taxon>
        <taxon>eudicotyledons</taxon>
        <taxon>Gunneridae</taxon>
        <taxon>Pentapetalae</taxon>
        <taxon>rosids</taxon>
        <taxon>fabids</taxon>
        <taxon>Fabales</taxon>
        <taxon>Fabaceae</taxon>
        <taxon>Papilionoideae</taxon>
        <taxon>50 kb inversion clade</taxon>
        <taxon>NPAAA clade</taxon>
        <taxon>indigoferoid/millettioid clade</taxon>
        <taxon>Phaseoleae</taxon>
        <taxon>Psophocarpus</taxon>
    </lineage>
</organism>
<sequence length="136" mass="15257">MAKFSVSSSGKKKSVGGIVKFKFVVEKLQKRLLLGRNKQVCDSKSRYVPEDVKEGHFAVIAEGGEEQKRFVLPLSCLNNPTFLKLLEQAEEEYGFDHEGALTIPCRPSQLERILAHQDPTQTITSLRTTCTKSIVF</sequence>
<dbReference type="PANTHER" id="PTHR31374">
    <property type="entry name" value="AUXIN-INDUCED PROTEIN-LIKE-RELATED"/>
    <property type="match status" value="1"/>
</dbReference>
<dbReference type="Pfam" id="PF02519">
    <property type="entry name" value="Auxin_inducible"/>
    <property type="match status" value="1"/>
</dbReference>
<reference evidence="2 3" key="1">
    <citation type="submission" date="2024-01" db="EMBL/GenBank/DDBJ databases">
        <title>The genomes of 5 underutilized Papilionoideae crops provide insights into root nodulation and disease resistanc.</title>
        <authorList>
            <person name="Jiang F."/>
        </authorList>
    </citation>
    <scope>NUCLEOTIDE SEQUENCE [LARGE SCALE GENOMIC DNA]</scope>
    <source>
        <strain evidence="2">DUOXIRENSHENG_FW03</strain>
        <tissue evidence="2">Leaves</tissue>
    </source>
</reference>
<dbReference type="InterPro" id="IPR003676">
    <property type="entry name" value="SAUR_fam"/>
</dbReference>
<dbReference type="EMBL" id="JAYMYS010000003">
    <property type="protein sequence ID" value="KAK7402107.1"/>
    <property type="molecule type" value="Genomic_DNA"/>
</dbReference>
<accession>A0AAN9SRX3</accession>
<dbReference type="PANTHER" id="PTHR31374:SF264">
    <property type="entry name" value="AUXIN-RESPONSIVE PROTEIN SAUR36-LIKE"/>
    <property type="match status" value="1"/>
</dbReference>
<proteinExistence type="inferred from homology"/>
<dbReference type="Proteomes" id="UP001386955">
    <property type="component" value="Unassembled WGS sequence"/>
</dbReference>
<gene>
    <name evidence="2" type="ORF">VNO78_14114</name>
</gene>
<evidence type="ECO:0000256" key="1">
    <source>
        <dbReference type="ARBA" id="ARBA00006974"/>
    </source>
</evidence>
<evidence type="ECO:0000313" key="3">
    <source>
        <dbReference type="Proteomes" id="UP001386955"/>
    </source>
</evidence>
<name>A0AAN9SRX3_PSOTE</name>
<comment type="caution">
    <text evidence="2">The sequence shown here is derived from an EMBL/GenBank/DDBJ whole genome shotgun (WGS) entry which is preliminary data.</text>
</comment>
<evidence type="ECO:0000313" key="2">
    <source>
        <dbReference type="EMBL" id="KAK7402107.1"/>
    </source>
</evidence>